<dbReference type="Proteomes" id="UP001470230">
    <property type="component" value="Unassembled WGS sequence"/>
</dbReference>
<organism evidence="2 3">
    <name type="scientific">Tritrichomonas musculus</name>
    <dbReference type="NCBI Taxonomy" id="1915356"/>
    <lineage>
        <taxon>Eukaryota</taxon>
        <taxon>Metamonada</taxon>
        <taxon>Parabasalia</taxon>
        <taxon>Tritrichomonadida</taxon>
        <taxon>Tritrichomonadidae</taxon>
        <taxon>Tritrichomonas</taxon>
    </lineage>
</organism>
<reference evidence="2 3" key="1">
    <citation type="submission" date="2024-04" db="EMBL/GenBank/DDBJ databases">
        <title>Tritrichomonas musculus Genome.</title>
        <authorList>
            <person name="Alves-Ferreira E."/>
            <person name="Grigg M."/>
            <person name="Lorenzi H."/>
            <person name="Galac M."/>
        </authorList>
    </citation>
    <scope>NUCLEOTIDE SEQUENCE [LARGE SCALE GENOMIC DNA]</scope>
    <source>
        <strain evidence="2 3">EAF2021</strain>
    </source>
</reference>
<feature type="region of interest" description="Disordered" evidence="1">
    <location>
        <begin position="76"/>
        <end position="102"/>
    </location>
</feature>
<comment type="caution">
    <text evidence="2">The sequence shown here is derived from an EMBL/GenBank/DDBJ whole genome shotgun (WGS) entry which is preliminary data.</text>
</comment>
<evidence type="ECO:0000313" key="3">
    <source>
        <dbReference type="Proteomes" id="UP001470230"/>
    </source>
</evidence>
<feature type="compositionally biased region" description="Polar residues" evidence="1">
    <location>
        <begin position="83"/>
        <end position="102"/>
    </location>
</feature>
<protein>
    <submittedName>
        <fullName evidence="2">Uncharacterized protein</fullName>
    </submittedName>
</protein>
<dbReference type="EMBL" id="JAPFFF010000008">
    <property type="protein sequence ID" value="KAK8885139.1"/>
    <property type="molecule type" value="Genomic_DNA"/>
</dbReference>
<gene>
    <name evidence="2" type="ORF">M9Y10_044268</name>
</gene>
<accession>A0ABR2K221</accession>
<name>A0ABR2K221_9EUKA</name>
<evidence type="ECO:0000313" key="2">
    <source>
        <dbReference type="EMBL" id="KAK8885139.1"/>
    </source>
</evidence>
<evidence type="ECO:0000256" key="1">
    <source>
        <dbReference type="SAM" id="MobiDB-lite"/>
    </source>
</evidence>
<sequence length="116" mass="13061">MAGYQTQSRATYFRHEAECEESLVECAEQLTKDARNDFSGNVAIDCRWSTPVRGIHGTVSAVDTVNHKVVEFATMTKKGKNRPTGTYDGSSNNRETYGTSNVIQQMKKTRNFGRYK</sequence>
<keyword evidence="3" id="KW-1185">Reference proteome</keyword>
<proteinExistence type="predicted"/>